<sequence length="300" mass="31326">MYGSPDGVRYCQQCERTTSMVLDHDTGDAICTECAIVLGNGNDPRRPAVASAATKHGGADAPADDDPLLQGSDVVAAAAAEVACSVAPTKLQAEGAAPAAPPRMRGAVVAPKVPSRRWRRRDEGPGRRPRHEQVARRGVRRHRQHGVPARARGQRARPREGVLRKVEEAKGSSGATMRRPEAGQDQAGSKATNGCGGCGGAGAVVRASNYLLRYGSAVGMSGQEVSAAQRAASRLDESLDVRRNPQSIAAAIIYMAVQRAGGGGGRSKSVREVSAATGVSESTIKDAYKDLCQHAEVLFG</sequence>
<dbReference type="InterPro" id="IPR000812">
    <property type="entry name" value="TFIIB"/>
</dbReference>
<evidence type="ECO:0000256" key="4">
    <source>
        <dbReference type="SAM" id="MobiDB-lite"/>
    </source>
</evidence>
<dbReference type="PANTHER" id="PTHR11618">
    <property type="entry name" value="TRANSCRIPTION INITIATION FACTOR IIB-RELATED"/>
    <property type="match status" value="1"/>
</dbReference>
<proteinExistence type="predicted"/>
<dbReference type="PRINTS" id="PR00685">
    <property type="entry name" value="TIFACTORIIB"/>
</dbReference>
<name>A3BK43_ORYSJ</name>
<evidence type="ECO:0000256" key="3">
    <source>
        <dbReference type="PROSITE-ProRule" id="PRU00469"/>
    </source>
</evidence>
<dbReference type="InterPro" id="IPR036915">
    <property type="entry name" value="Cyclin-like_sf"/>
</dbReference>
<dbReference type="Proteomes" id="UP000007752">
    <property type="component" value="Chromosome 7"/>
</dbReference>
<protein>
    <recommendedName>
        <fullName evidence="5">TFIIB-type domain-containing protein</fullName>
    </recommendedName>
</protein>
<dbReference type="Pfam" id="PF00382">
    <property type="entry name" value="TFIIB"/>
    <property type="match status" value="1"/>
</dbReference>
<dbReference type="GO" id="GO:0017025">
    <property type="term" value="F:TBP-class protein binding"/>
    <property type="evidence" value="ECO:0007669"/>
    <property type="project" value="InterPro"/>
</dbReference>
<dbReference type="SUPFAM" id="SSF57783">
    <property type="entry name" value="Zinc beta-ribbon"/>
    <property type="match status" value="1"/>
</dbReference>
<evidence type="ECO:0000259" key="5">
    <source>
        <dbReference type="PROSITE" id="PS51134"/>
    </source>
</evidence>
<feature type="compositionally biased region" description="Basic and acidic residues" evidence="4">
    <location>
        <begin position="120"/>
        <end position="135"/>
    </location>
</feature>
<accession>A3BK43</accession>
<evidence type="ECO:0000256" key="1">
    <source>
        <dbReference type="ARBA" id="ARBA00023015"/>
    </source>
</evidence>
<dbReference type="PANTHER" id="PTHR11618:SF24">
    <property type="entry name" value="OS03G0193600 PROTEIN"/>
    <property type="match status" value="1"/>
</dbReference>
<feature type="region of interest" description="Disordered" evidence="4">
    <location>
        <begin position="94"/>
        <end position="193"/>
    </location>
</feature>
<keyword evidence="3" id="KW-0479">Metal-binding</keyword>
<reference evidence="6" key="1">
    <citation type="journal article" date="2005" name="PLoS Biol.">
        <title>The genomes of Oryza sativa: a history of duplications.</title>
        <authorList>
            <person name="Yu J."/>
            <person name="Wang J."/>
            <person name="Lin W."/>
            <person name="Li S."/>
            <person name="Li H."/>
            <person name="Zhou J."/>
            <person name="Ni P."/>
            <person name="Dong W."/>
            <person name="Hu S."/>
            <person name="Zeng C."/>
            <person name="Zhang J."/>
            <person name="Zhang Y."/>
            <person name="Li R."/>
            <person name="Xu Z."/>
            <person name="Li S."/>
            <person name="Li X."/>
            <person name="Zheng H."/>
            <person name="Cong L."/>
            <person name="Lin L."/>
            <person name="Yin J."/>
            <person name="Geng J."/>
            <person name="Li G."/>
            <person name="Shi J."/>
            <person name="Liu J."/>
            <person name="Lv H."/>
            <person name="Li J."/>
            <person name="Wang J."/>
            <person name="Deng Y."/>
            <person name="Ran L."/>
            <person name="Shi X."/>
            <person name="Wang X."/>
            <person name="Wu Q."/>
            <person name="Li C."/>
            <person name="Ren X."/>
            <person name="Wang J."/>
            <person name="Wang X."/>
            <person name="Li D."/>
            <person name="Liu D."/>
            <person name="Zhang X."/>
            <person name="Ji Z."/>
            <person name="Zhao W."/>
            <person name="Sun Y."/>
            <person name="Zhang Z."/>
            <person name="Bao J."/>
            <person name="Han Y."/>
            <person name="Dong L."/>
            <person name="Ji J."/>
            <person name="Chen P."/>
            <person name="Wu S."/>
            <person name="Liu J."/>
            <person name="Xiao Y."/>
            <person name="Bu D."/>
            <person name="Tan J."/>
            <person name="Yang L."/>
            <person name="Ye C."/>
            <person name="Zhang J."/>
            <person name="Xu J."/>
            <person name="Zhou Y."/>
            <person name="Yu Y."/>
            <person name="Zhang B."/>
            <person name="Zhuang S."/>
            <person name="Wei H."/>
            <person name="Liu B."/>
            <person name="Lei M."/>
            <person name="Yu H."/>
            <person name="Li Y."/>
            <person name="Xu H."/>
            <person name="Wei S."/>
            <person name="He X."/>
            <person name="Fang L."/>
            <person name="Zhang Z."/>
            <person name="Zhang Y."/>
            <person name="Huang X."/>
            <person name="Su Z."/>
            <person name="Tong W."/>
            <person name="Li J."/>
            <person name="Tong Z."/>
            <person name="Li S."/>
            <person name="Ye J."/>
            <person name="Wang L."/>
            <person name="Fang L."/>
            <person name="Lei T."/>
            <person name="Chen C."/>
            <person name="Chen H."/>
            <person name="Xu Z."/>
            <person name="Li H."/>
            <person name="Huang H."/>
            <person name="Zhang F."/>
            <person name="Xu H."/>
            <person name="Li N."/>
            <person name="Zhao C."/>
            <person name="Li S."/>
            <person name="Dong L."/>
            <person name="Huang Y."/>
            <person name="Li L."/>
            <person name="Xi Y."/>
            <person name="Qi Q."/>
            <person name="Li W."/>
            <person name="Zhang B."/>
            <person name="Hu W."/>
            <person name="Zhang Y."/>
            <person name="Tian X."/>
            <person name="Jiao Y."/>
            <person name="Liang X."/>
            <person name="Jin J."/>
            <person name="Gao L."/>
            <person name="Zheng W."/>
            <person name="Hao B."/>
            <person name="Liu S."/>
            <person name="Wang W."/>
            <person name="Yuan L."/>
            <person name="Cao M."/>
            <person name="McDermott J."/>
            <person name="Samudrala R."/>
            <person name="Wang J."/>
            <person name="Wong G.K."/>
            <person name="Yang H."/>
        </authorList>
    </citation>
    <scope>NUCLEOTIDE SEQUENCE [LARGE SCALE GENOMIC DNA]</scope>
</reference>
<dbReference type="Gene3D" id="1.10.472.10">
    <property type="entry name" value="Cyclin-like"/>
    <property type="match status" value="1"/>
</dbReference>
<dbReference type="InterPro" id="IPR013150">
    <property type="entry name" value="TFIIB_cyclin"/>
</dbReference>
<dbReference type="GO" id="GO:0008270">
    <property type="term" value="F:zinc ion binding"/>
    <property type="evidence" value="ECO:0007669"/>
    <property type="project" value="UniProtKB-KW"/>
</dbReference>
<dbReference type="AlphaFoldDB" id="A3BK43"/>
<dbReference type="FunFam" id="1.10.472.10:FF:000083">
    <property type="entry name" value="Transcription initiation factor IIB"/>
    <property type="match status" value="1"/>
</dbReference>
<feature type="compositionally biased region" description="Basic and acidic residues" evidence="4">
    <location>
        <begin position="157"/>
        <end position="170"/>
    </location>
</feature>
<dbReference type="EMBL" id="CM000144">
    <property type="protein sequence ID" value="EAZ39932.1"/>
    <property type="molecule type" value="Genomic_DNA"/>
</dbReference>
<keyword evidence="3" id="KW-0863">Zinc-finger</keyword>
<organism evidence="6">
    <name type="scientific">Oryza sativa subsp. japonica</name>
    <name type="common">Rice</name>
    <dbReference type="NCBI Taxonomy" id="39947"/>
    <lineage>
        <taxon>Eukaryota</taxon>
        <taxon>Viridiplantae</taxon>
        <taxon>Streptophyta</taxon>
        <taxon>Embryophyta</taxon>
        <taxon>Tracheophyta</taxon>
        <taxon>Spermatophyta</taxon>
        <taxon>Magnoliopsida</taxon>
        <taxon>Liliopsida</taxon>
        <taxon>Poales</taxon>
        <taxon>Poaceae</taxon>
        <taxon>BOP clade</taxon>
        <taxon>Oryzoideae</taxon>
        <taxon>Oryzeae</taxon>
        <taxon>Oryzinae</taxon>
        <taxon>Oryza</taxon>
        <taxon>Oryza sativa</taxon>
    </lineage>
</organism>
<keyword evidence="1" id="KW-0805">Transcription regulation</keyword>
<feature type="compositionally biased region" description="Low complexity" evidence="4">
    <location>
        <begin position="94"/>
        <end position="111"/>
    </location>
</feature>
<dbReference type="PROSITE" id="PS51134">
    <property type="entry name" value="ZF_TFIIB"/>
    <property type="match status" value="1"/>
</dbReference>
<keyword evidence="2" id="KW-0804">Transcription</keyword>
<feature type="region of interest" description="Disordered" evidence="4">
    <location>
        <begin position="47"/>
        <end position="67"/>
    </location>
</feature>
<keyword evidence="3" id="KW-0862">Zinc</keyword>
<evidence type="ECO:0000313" key="6">
    <source>
        <dbReference type="EMBL" id="EAZ39932.1"/>
    </source>
</evidence>
<dbReference type="GO" id="GO:0070897">
    <property type="term" value="P:transcription preinitiation complex assembly"/>
    <property type="evidence" value="ECO:0007669"/>
    <property type="project" value="InterPro"/>
</dbReference>
<gene>
    <name evidence="6" type="ORF">OsJ_24370</name>
</gene>
<feature type="domain" description="TFIIB-type" evidence="5">
    <location>
        <begin position="7"/>
        <end position="39"/>
    </location>
</feature>
<evidence type="ECO:0000256" key="2">
    <source>
        <dbReference type="ARBA" id="ARBA00023163"/>
    </source>
</evidence>
<dbReference type="Gene3D" id="2.20.25.10">
    <property type="match status" value="1"/>
</dbReference>
<reference evidence="6" key="2">
    <citation type="submission" date="2008-12" db="EMBL/GenBank/DDBJ databases">
        <title>Improved gene annotation of the rice (Oryza sativa) genomes.</title>
        <authorList>
            <person name="Wang J."/>
            <person name="Li R."/>
            <person name="Fan W."/>
            <person name="Huang Q."/>
            <person name="Zhang J."/>
            <person name="Zhou Y."/>
            <person name="Hu Y."/>
            <person name="Zi S."/>
            <person name="Li J."/>
            <person name="Ni P."/>
            <person name="Zheng H."/>
            <person name="Zhang Y."/>
            <person name="Zhao M."/>
            <person name="Hao Q."/>
            <person name="McDermott J."/>
            <person name="Samudrala R."/>
            <person name="Kristiansen K."/>
            <person name="Wong G.K.-S."/>
        </authorList>
    </citation>
    <scope>NUCLEOTIDE SEQUENCE</scope>
</reference>
<dbReference type="InterPro" id="IPR013137">
    <property type="entry name" value="Znf_TFIIB"/>
</dbReference>
<dbReference type="SUPFAM" id="SSF47954">
    <property type="entry name" value="Cyclin-like"/>
    <property type="match status" value="1"/>
</dbReference>